<feature type="region of interest" description="Disordered" evidence="1">
    <location>
        <begin position="31"/>
        <end position="79"/>
    </location>
</feature>
<keyword evidence="2" id="KW-0732">Signal</keyword>
<organism evidence="5">
    <name type="scientific">Oryza sativa subsp. indica</name>
    <name type="common">Rice</name>
    <dbReference type="NCBI Taxonomy" id="39946"/>
    <lineage>
        <taxon>Eukaryota</taxon>
        <taxon>Viridiplantae</taxon>
        <taxon>Streptophyta</taxon>
        <taxon>Embryophyta</taxon>
        <taxon>Tracheophyta</taxon>
        <taxon>Spermatophyta</taxon>
        <taxon>Magnoliopsida</taxon>
        <taxon>Liliopsida</taxon>
        <taxon>Poales</taxon>
        <taxon>Poaceae</taxon>
        <taxon>BOP clade</taxon>
        <taxon>Oryzoideae</taxon>
        <taxon>Oryzeae</taxon>
        <taxon>Oryzinae</taxon>
        <taxon>Oryza</taxon>
        <taxon>Oryza sativa</taxon>
    </lineage>
</organism>
<evidence type="ECO:0000259" key="3">
    <source>
        <dbReference type="Pfam" id="PF03101"/>
    </source>
</evidence>
<evidence type="ECO:0000313" key="5">
    <source>
        <dbReference type="EMBL" id="BAI39681.1"/>
    </source>
</evidence>
<proteinExistence type="predicted"/>
<evidence type="ECO:0000256" key="2">
    <source>
        <dbReference type="SAM" id="SignalP"/>
    </source>
</evidence>
<dbReference type="Pfam" id="PF03101">
    <property type="entry name" value="FAR1"/>
    <property type="match status" value="1"/>
</dbReference>
<dbReference type="Pfam" id="PF10551">
    <property type="entry name" value="MULE"/>
    <property type="match status" value="1"/>
</dbReference>
<protein>
    <submittedName>
        <fullName evidence="5">Putative far-red impaired response protein</fullName>
    </submittedName>
</protein>
<evidence type="ECO:0000256" key="1">
    <source>
        <dbReference type="SAM" id="MobiDB-lite"/>
    </source>
</evidence>
<feature type="domain" description="MULE transposase" evidence="4">
    <location>
        <begin position="726"/>
        <end position="819"/>
    </location>
</feature>
<gene>
    <name evidence="5" type="primary">K0031E03.11</name>
</gene>
<dbReference type="PANTHER" id="PTHR47718:SF5">
    <property type="entry name" value="PROTEIN FAR1-RELATED SEQUENCE 8-LIKE"/>
    <property type="match status" value="1"/>
</dbReference>
<sequence length="1004" mass="115328">MANLLGTASSASTVLIASLLGHVGLQSTASSASTVQPTSKHQRASSWDSGVGFGESPNNDHVVPMNKDQLTPQGNKLRNHVTLPNHIDRTEKIAKMENEKGEAKKKKKICSKSESQLQRKFKEGKNVFGESTQLSNMLGTAAEQVIKEKELIGKNVFGESTQLSDMQDKKAKQVIKEKELIGKNVFGESTQLSNMKDKKAEQVIKEKELIGTKKFGESSQLSNMQDRAAEQIIKEKELIGLFTPRVTYSPQALHDELTMLNSQTTQPGNMSYTDLMQHVINSPRVTLQPSQEGQQNFTRLFQTPTAYHNSMILTTSRFSPNLGTNHALPSIEWNYQEFDEIYNNSSHNTYEISEWTTIEDLYELKNTHFKSQGKSSSFTNGDEQPAIYTNNEQEISLCIQDQHMDKENGTAQETVEEIQIQQTEQHETMPESNETSNSEPNSREELNEEDIDNFLRNDEDGNTQIDKKHIPELGMKFKTDKEAHGFFNFYAYLAGFSTVITHHYKSTSKKRNGEITKYTYRCNLQGKNEPEDKNAEQEEEEQEEEEEEEVEEEEQIEEATEQERQTNVLKKTGCKCMMMVEKMFALGDVWQIATLDLKHNHALCPRREAKFLKSHKNMTIKEKRLIRTLKECNIPTRSMIVILSFLRGGLPALPYTKKDVSNVGTAINSETRNNDMKQVLAYLRKKEIEDPGMSYKFKLDENNKVTSMFWTDGRSTQLYEEYGDCISFDTTYRTNRYNMPFAPFVGVIGHGTTCLFGCAFLGDETAETFKWVFETFATAMGGKHPKTIITDQDNAMRSAIAQVFQNTKHRNCLFHIKKNCREKTGSMFSQKSNKNLYDEYDDILSNCLTEAEFESLWPQMIEKFNLQNVNYLKIMWKNRAQFVPVYFKYDFCPFIQSTTLSEGTNSRFKRGVGPQHSVMSFMKEYENINDTIFDTLYSKDFQSRTKKPKTLWFNYLIEVELLFFGHLLPFCTAHACLVYYVGNHRINVLSLIFLQHMDMLIVYK</sequence>
<feature type="compositionally biased region" description="Low complexity" evidence="1">
    <location>
        <begin position="410"/>
        <end position="423"/>
    </location>
</feature>
<feature type="chain" id="PRO_5002990911" evidence="2">
    <location>
        <begin position="22"/>
        <end position="1004"/>
    </location>
</feature>
<dbReference type="InterPro" id="IPR018289">
    <property type="entry name" value="MULE_transposase_dom"/>
</dbReference>
<feature type="region of interest" description="Disordered" evidence="1">
    <location>
        <begin position="523"/>
        <end position="564"/>
    </location>
</feature>
<dbReference type="EMBL" id="AP009079">
    <property type="protein sequence ID" value="BAI39681.1"/>
    <property type="molecule type" value="Genomic_DNA"/>
</dbReference>
<accession>C8TEW2</accession>
<feature type="compositionally biased region" description="Low complexity" evidence="1">
    <location>
        <begin position="430"/>
        <end position="440"/>
    </location>
</feature>
<dbReference type="AlphaFoldDB" id="C8TEW2"/>
<dbReference type="PANTHER" id="PTHR47718">
    <property type="entry name" value="OS01G0519700 PROTEIN"/>
    <property type="match status" value="1"/>
</dbReference>
<feature type="domain" description="FAR1" evidence="3">
    <location>
        <begin position="486"/>
        <end position="604"/>
    </location>
</feature>
<feature type="compositionally biased region" description="Polar residues" evidence="1">
    <location>
        <begin position="31"/>
        <end position="48"/>
    </location>
</feature>
<feature type="region of interest" description="Disordered" evidence="1">
    <location>
        <begin position="408"/>
        <end position="447"/>
    </location>
</feature>
<feature type="compositionally biased region" description="Acidic residues" evidence="1">
    <location>
        <begin position="537"/>
        <end position="560"/>
    </location>
</feature>
<evidence type="ECO:0000259" key="4">
    <source>
        <dbReference type="Pfam" id="PF10551"/>
    </source>
</evidence>
<feature type="signal peptide" evidence="2">
    <location>
        <begin position="1"/>
        <end position="21"/>
    </location>
</feature>
<reference evidence="5" key="1">
    <citation type="journal article" date="2009" name="Plant J.">
        <title>Comparative analysis of complete orthologous centromeres from two subspecies of rice reveals rapid variation of centromere organization and structure.</title>
        <authorList>
            <person name="Wu J."/>
            <person name="Fujisawa M."/>
            <person name="Tian Z."/>
            <person name="Yamagata H."/>
            <person name="Kamiya K."/>
            <person name="Shibata M."/>
            <person name="Hosokawa S."/>
            <person name="Ito Y."/>
            <person name="Hamada M."/>
            <person name="Katagiri S."/>
            <person name="Kurita K."/>
            <person name="Yamamoto M."/>
            <person name="Kikuta A."/>
            <person name="Machita K."/>
            <person name="Karasawa W."/>
            <person name="Kanamori H."/>
            <person name="Namiki N."/>
            <person name="Mizuno H."/>
            <person name="Ma J."/>
            <person name="Sasaki T."/>
            <person name="Matsumoto T."/>
        </authorList>
    </citation>
    <scope>NUCLEOTIDE SEQUENCE</scope>
</reference>
<name>C8TEW2_ORYSI</name>
<dbReference type="InterPro" id="IPR004330">
    <property type="entry name" value="FAR1_DNA_bnd_dom"/>
</dbReference>